<keyword evidence="4" id="KW-0227">DNA damage</keyword>
<keyword evidence="8 15" id="KW-0067">ATP-binding</keyword>
<keyword evidence="9" id="KW-0238">DNA-binding</keyword>
<keyword evidence="3 15" id="KW-0547">Nucleotide-binding</keyword>
<evidence type="ECO:0000256" key="4">
    <source>
        <dbReference type="ARBA" id="ARBA00022763"/>
    </source>
</evidence>
<evidence type="ECO:0000256" key="13">
    <source>
        <dbReference type="ARBA" id="ARBA00034808"/>
    </source>
</evidence>
<dbReference type="Pfam" id="PF12705">
    <property type="entry name" value="PDDEXK_1"/>
    <property type="match status" value="1"/>
</dbReference>
<keyword evidence="6 15" id="KW-0347">Helicase</keyword>
<evidence type="ECO:0000256" key="9">
    <source>
        <dbReference type="ARBA" id="ARBA00023125"/>
    </source>
</evidence>
<evidence type="ECO:0000256" key="11">
    <source>
        <dbReference type="ARBA" id="ARBA00023235"/>
    </source>
</evidence>
<dbReference type="InterPro" id="IPR027417">
    <property type="entry name" value="P-loop_NTPase"/>
</dbReference>
<dbReference type="Gene3D" id="3.40.50.300">
    <property type="entry name" value="P-loop containing nucleotide triphosphate hydrolases"/>
    <property type="match status" value="2"/>
</dbReference>
<keyword evidence="11" id="KW-0413">Isomerase</keyword>
<evidence type="ECO:0000313" key="17">
    <source>
        <dbReference type="EMBL" id="MFO3667857.1"/>
    </source>
</evidence>
<dbReference type="InterPro" id="IPR000212">
    <property type="entry name" value="DNA_helicase_UvrD/REP"/>
</dbReference>
<evidence type="ECO:0000256" key="2">
    <source>
        <dbReference type="ARBA" id="ARBA00022722"/>
    </source>
</evidence>
<dbReference type="Gene3D" id="1.10.10.160">
    <property type="match status" value="1"/>
</dbReference>
<comment type="catalytic activity">
    <reaction evidence="14">
        <text>ATP + H2O = ADP + phosphate + H(+)</text>
        <dbReference type="Rhea" id="RHEA:13065"/>
        <dbReference type="ChEBI" id="CHEBI:15377"/>
        <dbReference type="ChEBI" id="CHEBI:15378"/>
        <dbReference type="ChEBI" id="CHEBI:30616"/>
        <dbReference type="ChEBI" id="CHEBI:43474"/>
        <dbReference type="ChEBI" id="CHEBI:456216"/>
        <dbReference type="EC" id="5.6.2.4"/>
    </reaction>
</comment>
<accession>A0ABW9MEX5</accession>
<keyword evidence="7" id="KW-0269">Exonuclease</keyword>
<dbReference type="InterPro" id="IPR038726">
    <property type="entry name" value="PDDEXK_AddAB-type"/>
</dbReference>
<dbReference type="SUPFAM" id="SSF52540">
    <property type="entry name" value="P-loop containing nucleoside triphosphate hydrolases"/>
    <property type="match status" value="1"/>
</dbReference>
<evidence type="ECO:0000256" key="6">
    <source>
        <dbReference type="ARBA" id="ARBA00022806"/>
    </source>
</evidence>
<keyword evidence="2" id="KW-0540">Nuclease</keyword>
<dbReference type="PANTHER" id="PTHR11070:SF2">
    <property type="entry name" value="ATP-DEPENDENT DNA HELICASE SRS2"/>
    <property type="match status" value="1"/>
</dbReference>
<feature type="domain" description="UvrD-like helicase ATP-binding" evidence="16">
    <location>
        <begin position="1"/>
        <end position="292"/>
    </location>
</feature>
<evidence type="ECO:0000256" key="12">
    <source>
        <dbReference type="ARBA" id="ARBA00034617"/>
    </source>
</evidence>
<dbReference type="InterPro" id="IPR014016">
    <property type="entry name" value="UvrD-like_ATP-bd"/>
</dbReference>
<evidence type="ECO:0000256" key="8">
    <source>
        <dbReference type="ARBA" id="ARBA00022840"/>
    </source>
</evidence>
<evidence type="ECO:0000256" key="1">
    <source>
        <dbReference type="ARBA" id="ARBA00009922"/>
    </source>
</evidence>
<organism evidence="17 18">
    <name type="scientific">Anaerococcus kampingae</name>
    <dbReference type="NCBI Taxonomy" id="3115614"/>
    <lineage>
        <taxon>Bacteria</taxon>
        <taxon>Bacillati</taxon>
        <taxon>Bacillota</taxon>
        <taxon>Tissierellia</taxon>
        <taxon>Tissierellales</taxon>
        <taxon>Peptoniphilaceae</taxon>
        <taxon>Anaerococcus</taxon>
    </lineage>
</organism>
<evidence type="ECO:0000256" key="14">
    <source>
        <dbReference type="ARBA" id="ARBA00048988"/>
    </source>
</evidence>
<sequence>MINEKQDIIINKARTPAAVIAGPGTGKTFTIVKKVVSLIKNEGYQANRILITTFTKKAAKELSTRIISEFKNEGIRAELKDMMIGNFHSLALDFMEKYPVLDENFLDKTIIDTVMETYIIEKNLDLYKKIPDYDIFIDYNDVFAIKNIYEEITNKLYDPLKLLASEDPKEAFAGKIFLTHEKILTDRNLVNFQMILRDFYRLLDDPVRGEEIRSAIDFVIVDEYQDTNHIQQEIAFKLVRDKEIMVFGDDDQSLYAFRGADPKNLTNFSDNFYKAKGYRANIYRLDINYRSNQHILDGASAWLKSLGAKDIIDKNLRAKAKESNPNTIVRARAYEYGNLLKVVKILSTYINLGQIAFLFPSLGNDYVNNLQAFFEANGLRVLNKKSAKYFERSEIRALVFILMKLVGLSPYYEDPANAYGRDAKAKIAYMNYLFDLNNDLSLVQNKEIMDFIDSKKDADIPVTNLLYQALGLDYFRAFLIKEEKEMEALREITNISAFIGAARDFDEIYGSDRGEDYYQEFVEAYIFHLYSSKAIEELKDLESHKDAVNFMTIHQAKGLEFDTVFISGLYDKPRANTNDFLAKRDPKDFTFVKDFYRKYYTGFTRAKNLLVLLDNNKDVRLTNFAKRYPPSSILKTIDFKRSEEEKEKKTLAYTTDIEVYKSCPLSYRFIREFDFKALKTEALSFGTNTHKLAEYMALRPEDKEKLEAFLKANPKYKEPLDNFSKRDFEIDSVEANYKLDRNFYILQGKVDIGLKDGSILDIKTGSYKEDFIEAYKNQLMTYRHLVKATGKDVGKMYLYFIEEDRLIEVAPTDFDINEIDKIAKLIDENLTLRRTEDEDKCKYCQMKYFCKRD</sequence>
<reference evidence="17 18" key="1">
    <citation type="journal article" date="2025" name="Anaerobe">
        <title>Description of Anaerococcus kampingiae sp. nov., Anaerococcus groningensis sp. nov., Anaerococcus martiniensis sp. nov., and Anaerococcus cruorum sp. nov., isolated from human clinical specimens.</title>
        <authorList>
            <person name="Boiten K.E."/>
            <person name="Meijer J."/>
            <person name="van Wezel E.M."/>
            <person name="Veloo A.C.M."/>
        </authorList>
    </citation>
    <scope>NUCLEOTIDE SEQUENCE [LARGE SCALE GENOMIC DNA]</scope>
    <source>
        <strain evidence="17 18">ENR0874</strain>
    </source>
</reference>
<dbReference type="CDD" id="cd17932">
    <property type="entry name" value="DEXQc_UvrD"/>
    <property type="match status" value="1"/>
</dbReference>
<dbReference type="InterPro" id="IPR014017">
    <property type="entry name" value="DNA_helicase_UvrD-like_C"/>
</dbReference>
<keyword evidence="5 15" id="KW-0378">Hydrolase</keyword>
<dbReference type="Proteomes" id="UP001637994">
    <property type="component" value="Unassembled WGS sequence"/>
</dbReference>
<protein>
    <recommendedName>
        <fullName evidence="13">DNA 3'-5' helicase</fullName>
        <ecNumber evidence="13">5.6.2.4</ecNumber>
    </recommendedName>
</protein>
<dbReference type="EMBL" id="JBGMEF010000038">
    <property type="protein sequence ID" value="MFO3667857.1"/>
    <property type="molecule type" value="Genomic_DNA"/>
</dbReference>
<evidence type="ECO:0000256" key="3">
    <source>
        <dbReference type="ARBA" id="ARBA00022741"/>
    </source>
</evidence>
<evidence type="ECO:0000256" key="10">
    <source>
        <dbReference type="ARBA" id="ARBA00023204"/>
    </source>
</evidence>
<keyword evidence="10" id="KW-0234">DNA repair</keyword>
<dbReference type="InterPro" id="IPR013986">
    <property type="entry name" value="DExx_box_DNA_helicase_dom_sf"/>
</dbReference>
<dbReference type="PROSITE" id="PS51198">
    <property type="entry name" value="UVRD_HELICASE_ATP_BIND"/>
    <property type="match status" value="1"/>
</dbReference>
<dbReference type="Gene3D" id="3.90.320.10">
    <property type="match status" value="1"/>
</dbReference>
<evidence type="ECO:0000256" key="7">
    <source>
        <dbReference type="ARBA" id="ARBA00022839"/>
    </source>
</evidence>
<dbReference type="EC" id="5.6.2.4" evidence="13"/>
<proteinExistence type="inferred from homology"/>
<comment type="similarity">
    <text evidence="1">Belongs to the helicase family. UvrD subfamily.</text>
</comment>
<gene>
    <name evidence="17" type="ORF">ACCQ42_08750</name>
</gene>
<dbReference type="Pfam" id="PF13361">
    <property type="entry name" value="UvrD_C"/>
    <property type="match status" value="2"/>
</dbReference>
<comment type="catalytic activity">
    <reaction evidence="12">
        <text>Couples ATP hydrolysis with the unwinding of duplex DNA by translocating in the 3'-5' direction.</text>
        <dbReference type="EC" id="5.6.2.4"/>
    </reaction>
</comment>
<feature type="binding site" evidence="15">
    <location>
        <begin position="21"/>
        <end position="28"/>
    </location>
    <ligand>
        <name>ATP</name>
        <dbReference type="ChEBI" id="CHEBI:30616"/>
    </ligand>
</feature>
<keyword evidence="18" id="KW-1185">Reference proteome</keyword>
<dbReference type="Gene3D" id="1.10.486.10">
    <property type="entry name" value="PCRA, domain 4"/>
    <property type="match status" value="1"/>
</dbReference>
<dbReference type="GO" id="GO:0016787">
    <property type="term" value="F:hydrolase activity"/>
    <property type="evidence" value="ECO:0007669"/>
    <property type="project" value="UniProtKB-KW"/>
</dbReference>
<dbReference type="PANTHER" id="PTHR11070">
    <property type="entry name" value="UVRD / RECB / PCRA DNA HELICASE FAMILY MEMBER"/>
    <property type="match status" value="1"/>
</dbReference>
<dbReference type="InterPro" id="IPR011604">
    <property type="entry name" value="PDDEXK-like_dom_sf"/>
</dbReference>
<dbReference type="GO" id="GO:0004386">
    <property type="term" value="F:helicase activity"/>
    <property type="evidence" value="ECO:0007669"/>
    <property type="project" value="UniProtKB-KW"/>
</dbReference>
<comment type="caution">
    <text evidence="17">The sequence shown here is derived from an EMBL/GenBank/DDBJ whole genome shotgun (WGS) entry which is preliminary data.</text>
</comment>
<evidence type="ECO:0000313" key="18">
    <source>
        <dbReference type="Proteomes" id="UP001637994"/>
    </source>
</evidence>
<dbReference type="RefSeq" id="WP_410035955.1">
    <property type="nucleotide sequence ID" value="NZ_JBGMEF010000038.1"/>
</dbReference>
<evidence type="ECO:0000256" key="15">
    <source>
        <dbReference type="PROSITE-ProRule" id="PRU00560"/>
    </source>
</evidence>
<name>A0ABW9MEX5_9FIRM</name>
<evidence type="ECO:0000256" key="5">
    <source>
        <dbReference type="ARBA" id="ARBA00022801"/>
    </source>
</evidence>
<dbReference type="Pfam" id="PF00580">
    <property type="entry name" value="UvrD-helicase"/>
    <property type="match status" value="1"/>
</dbReference>
<evidence type="ECO:0000259" key="16">
    <source>
        <dbReference type="PROSITE" id="PS51198"/>
    </source>
</evidence>